<evidence type="ECO:0000313" key="8">
    <source>
        <dbReference type="Proteomes" id="UP000295497"/>
    </source>
</evidence>
<dbReference type="PANTHER" id="PTHR30386:SF26">
    <property type="entry name" value="TRANSPORT PROTEIN COMB"/>
    <property type="match status" value="1"/>
</dbReference>
<dbReference type="InterPro" id="IPR050739">
    <property type="entry name" value="MFP"/>
</dbReference>
<reference evidence="7 8" key="1">
    <citation type="submission" date="2015-09" db="EMBL/GenBank/DDBJ databases">
        <title>Sorangium comparison.</title>
        <authorList>
            <person name="Zaburannyi N."/>
            <person name="Bunk B."/>
            <person name="Overmann J."/>
            <person name="Mueller R."/>
        </authorList>
    </citation>
    <scope>NUCLEOTIDE SEQUENCE [LARGE SCALE GENOMIC DNA]</scope>
    <source>
        <strain evidence="7 8">So ce836</strain>
    </source>
</reference>
<name>A0A4P2R3E9_SORCE</name>
<organism evidence="7 8">
    <name type="scientific">Sorangium cellulosum</name>
    <name type="common">Polyangium cellulosum</name>
    <dbReference type="NCBI Taxonomy" id="56"/>
    <lineage>
        <taxon>Bacteria</taxon>
        <taxon>Pseudomonadati</taxon>
        <taxon>Myxococcota</taxon>
        <taxon>Polyangia</taxon>
        <taxon>Polyangiales</taxon>
        <taxon>Polyangiaceae</taxon>
        <taxon>Sorangium</taxon>
    </lineage>
</organism>
<comment type="subcellular location">
    <subcellularLocation>
        <location evidence="1">Membrane</location>
        <topology evidence="1">Single-pass membrane protein</topology>
    </subcellularLocation>
</comment>
<sequence length="709" mass="73586">MHSYLRLRSALKDAGPAITLVLTLGAALWLHLDGGGPRGQVFGFAEALPEAISPIETARVASIEVTVGQEVSAGQVIATLDASAIDAEISVAKAEKAQVEADLRMELALVEQKLDVDRASVERHLAEQREEQRRAVAEAKVLDGEISRMRQLVEGHLTAVDQLAKLDLQRATVTAIASEKPRTLSLLTAQLEAADRRRSELRDQTSGLAAKLDADARVASERIAMLEQRRAGYALRAASAGRVASIDRQPGDVVPAGEPVAQLVSARSGARAIACVPERLALGVHEGDGAELWIRGQLGDALPGTVAAVGPLVSELPPRCWPAPQVPAWGRVVTIALDAPAALVPGQAFDITFGGARAAAPPRPAPAPPKPAPAPAAPGAAAAPQAAAASSRLPMKVPPALAGRSRLEPSGVLARPGESRYLIVSDDTGHERNEGAPWLFAMSAGGAVAPDPVPVSGVDELSDVEGIAAGDAGEVYLLSSQSYSKKGKRKPARTALLRLRPEGGGFRVDGEIHLAELLDAAPARAAALGLPDGTRALDIEGLAFRQGALYLGLKAPLDPQGNAMLWRVAAPLALFGGEGASPVQAARAKGGRAADEARRFEAAGVSLWARARVDVEVDGRPTPGGISELAFMPDGSLAIASTPSTADGDAGALWRVDRPEAGVLSPRLVQRFPGLKPEGLTPSLAPGALMIVFDAGSAAPSFQELPWRP</sequence>
<dbReference type="PANTHER" id="PTHR30386">
    <property type="entry name" value="MEMBRANE FUSION SUBUNIT OF EMRAB-TOLC MULTIDRUG EFFLUX PUMP"/>
    <property type="match status" value="1"/>
</dbReference>
<proteinExistence type="predicted"/>
<feature type="compositionally biased region" description="Low complexity" evidence="6">
    <location>
        <begin position="377"/>
        <end position="389"/>
    </location>
</feature>
<evidence type="ECO:0000256" key="5">
    <source>
        <dbReference type="SAM" id="Coils"/>
    </source>
</evidence>
<evidence type="ECO:0000256" key="6">
    <source>
        <dbReference type="SAM" id="MobiDB-lite"/>
    </source>
</evidence>
<evidence type="ECO:0000256" key="3">
    <source>
        <dbReference type="ARBA" id="ARBA00022989"/>
    </source>
</evidence>
<feature type="compositionally biased region" description="Pro residues" evidence="6">
    <location>
        <begin position="361"/>
        <end position="376"/>
    </location>
</feature>
<keyword evidence="2" id="KW-0812">Transmembrane</keyword>
<dbReference type="AlphaFoldDB" id="A0A4P2R3E9"/>
<keyword evidence="4" id="KW-0472">Membrane</keyword>
<dbReference type="RefSeq" id="WP_129579808.1">
    <property type="nucleotide sequence ID" value="NZ_CP012672.1"/>
</dbReference>
<feature type="coiled-coil region" evidence="5">
    <location>
        <begin position="184"/>
        <end position="229"/>
    </location>
</feature>
<keyword evidence="3" id="KW-1133">Transmembrane helix</keyword>
<accession>A0A4P2R3E9</accession>
<protein>
    <submittedName>
        <fullName evidence="7">Uncharacterized protein</fullName>
    </submittedName>
</protein>
<evidence type="ECO:0000256" key="4">
    <source>
        <dbReference type="ARBA" id="ARBA00023136"/>
    </source>
</evidence>
<keyword evidence="5" id="KW-0175">Coiled coil</keyword>
<evidence type="ECO:0000256" key="1">
    <source>
        <dbReference type="ARBA" id="ARBA00004167"/>
    </source>
</evidence>
<gene>
    <name evidence="7" type="ORF">SOCE836_093320</name>
</gene>
<feature type="region of interest" description="Disordered" evidence="6">
    <location>
        <begin position="357"/>
        <end position="392"/>
    </location>
</feature>
<dbReference type="Proteomes" id="UP000295497">
    <property type="component" value="Chromosome"/>
</dbReference>
<dbReference type="GO" id="GO:0016020">
    <property type="term" value="C:membrane"/>
    <property type="evidence" value="ECO:0007669"/>
    <property type="project" value="UniProtKB-SubCell"/>
</dbReference>
<dbReference type="Gene3D" id="2.40.50.100">
    <property type="match status" value="1"/>
</dbReference>
<evidence type="ECO:0000313" key="7">
    <source>
        <dbReference type="EMBL" id="AUX37111.1"/>
    </source>
</evidence>
<dbReference type="EMBL" id="CP012672">
    <property type="protein sequence ID" value="AUX37111.1"/>
    <property type="molecule type" value="Genomic_DNA"/>
</dbReference>
<evidence type="ECO:0000256" key="2">
    <source>
        <dbReference type="ARBA" id="ARBA00022692"/>
    </source>
</evidence>